<dbReference type="InterPro" id="IPR006311">
    <property type="entry name" value="TAT_signal"/>
</dbReference>
<keyword evidence="1" id="KW-0812">Transmembrane</keyword>
<evidence type="ECO:0000313" key="3">
    <source>
        <dbReference type="Proteomes" id="UP001163064"/>
    </source>
</evidence>
<proteinExistence type="predicted"/>
<accession>A0ABT3U390</accession>
<comment type="caution">
    <text evidence="2">The sequence shown here is derived from an EMBL/GenBank/DDBJ whole genome shotgun (WGS) entry which is preliminary data.</text>
</comment>
<keyword evidence="3" id="KW-1185">Reference proteome</keyword>
<dbReference type="PROSITE" id="PS51318">
    <property type="entry name" value="TAT"/>
    <property type="match status" value="1"/>
</dbReference>
<evidence type="ECO:0000256" key="1">
    <source>
        <dbReference type="SAM" id="Phobius"/>
    </source>
</evidence>
<protein>
    <submittedName>
        <fullName evidence="2">Uncharacterized protein</fullName>
    </submittedName>
</protein>
<keyword evidence="1" id="KW-0472">Membrane</keyword>
<reference evidence="2" key="1">
    <citation type="submission" date="2022-10" db="EMBL/GenBank/DDBJ databases">
        <title>Streptomyces beihaiensis sp. nov., a chitin degrading actinobacterium, isolated from shrimp pond soil.</title>
        <authorList>
            <person name="Xie J."/>
            <person name="Shen N."/>
        </authorList>
    </citation>
    <scope>NUCLEOTIDE SEQUENCE</scope>
    <source>
        <strain evidence="2">GXMU-J5</strain>
    </source>
</reference>
<dbReference type="Proteomes" id="UP001163064">
    <property type="component" value="Unassembled WGS sequence"/>
</dbReference>
<keyword evidence="1" id="KW-1133">Transmembrane helix</keyword>
<dbReference type="EMBL" id="JAPHNL010000321">
    <property type="protein sequence ID" value="MCX3063768.1"/>
    <property type="molecule type" value="Genomic_DNA"/>
</dbReference>
<name>A0ABT3U390_9ACTN</name>
<gene>
    <name evidence="2" type="ORF">OFY01_29240</name>
</gene>
<evidence type="ECO:0000313" key="2">
    <source>
        <dbReference type="EMBL" id="MCX3063768.1"/>
    </source>
</evidence>
<feature type="transmembrane region" description="Helical" evidence="1">
    <location>
        <begin position="45"/>
        <end position="66"/>
    </location>
</feature>
<sequence>MSAYDEENSAVKGLLERAVADVARPYRNSEEIFMQARRRSWRRRAAMTGAAAAAVAAVSAMVPALASGRSEEPAAAPTASVQASTGLVGLLPTGIGEVKQVPLIQLVKGVSGQEPKPHGPYDGAYAVRKDGGVGLLESRTASSKQTATKGSAHNAKEVCASLESTPGLAKGCTAEAVTGGGSLAVWYQPNAEAGGSIDWSGEYDARLFLPDGRSVHVRNVAGWTGTGSLGAPLAAPPLTRNQLHEVMLRMTR</sequence>
<dbReference type="RefSeq" id="WP_266604975.1">
    <property type="nucleotide sequence ID" value="NZ_JAPHNL010000321.1"/>
</dbReference>
<organism evidence="2 3">
    <name type="scientific">Streptomyces beihaiensis</name>
    <dbReference type="NCBI Taxonomy" id="2984495"/>
    <lineage>
        <taxon>Bacteria</taxon>
        <taxon>Bacillati</taxon>
        <taxon>Actinomycetota</taxon>
        <taxon>Actinomycetes</taxon>
        <taxon>Kitasatosporales</taxon>
        <taxon>Streptomycetaceae</taxon>
        <taxon>Streptomyces</taxon>
    </lineage>
</organism>